<dbReference type="EMBL" id="JAWZYT010000604">
    <property type="protein sequence ID" value="KAK4321257.1"/>
    <property type="molecule type" value="Genomic_DNA"/>
</dbReference>
<evidence type="ECO:0000256" key="2">
    <source>
        <dbReference type="SAM" id="Phobius"/>
    </source>
</evidence>
<evidence type="ECO:0000256" key="1">
    <source>
        <dbReference type="SAM" id="MobiDB-lite"/>
    </source>
</evidence>
<sequence>MYHHLGDRKTFRMMTGASLLSAIIFLIFHIYIQHRNRLRQLNSTGTEQEELLQEDKLEGIKLVGFKSKKKNSSKWSKERRGSLQIDTNKDGILELRRVTLVDAQTQTEPVQFAATLALPETDEEEEEEEEEEEGKASVEGKGE</sequence>
<comment type="caution">
    <text evidence="3">The sequence shown here is derived from an EMBL/GenBank/DDBJ whole genome shotgun (WGS) entry which is preliminary data.</text>
</comment>
<keyword evidence="2" id="KW-0812">Transmembrane</keyword>
<feature type="compositionally biased region" description="Acidic residues" evidence="1">
    <location>
        <begin position="120"/>
        <end position="133"/>
    </location>
</feature>
<evidence type="ECO:0000313" key="3">
    <source>
        <dbReference type="EMBL" id="KAK4321257.1"/>
    </source>
</evidence>
<dbReference type="AlphaFoldDB" id="A0AAE1UF65"/>
<evidence type="ECO:0000313" key="4">
    <source>
        <dbReference type="Proteomes" id="UP001292094"/>
    </source>
</evidence>
<protein>
    <submittedName>
        <fullName evidence="3">Uncharacterized protein</fullName>
    </submittedName>
</protein>
<feature type="region of interest" description="Disordered" evidence="1">
    <location>
        <begin position="116"/>
        <end position="143"/>
    </location>
</feature>
<dbReference type="Proteomes" id="UP001292094">
    <property type="component" value="Unassembled WGS sequence"/>
</dbReference>
<accession>A0AAE1UF65</accession>
<name>A0AAE1UF65_9EUCA</name>
<keyword evidence="2" id="KW-0472">Membrane</keyword>
<keyword evidence="2" id="KW-1133">Transmembrane helix</keyword>
<organism evidence="3 4">
    <name type="scientific">Petrolisthes manimaculis</name>
    <dbReference type="NCBI Taxonomy" id="1843537"/>
    <lineage>
        <taxon>Eukaryota</taxon>
        <taxon>Metazoa</taxon>
        <taxon>Ecdysozoa</taxon>
        <taxon>Arthropoda</taxon>
        <taxon>Crustacea</taxon>
        <taxon>Multicrustacea</taxon>
        <taxon>Malacostraca</taxon>
        <taxon>Eumalacostraca</taxon>
        <taxon>Eucarida</taxon>
        <taxon>Decapoda</taxon>
        <taxon>Pleocyemata</taxon>
        <taxon>Anomura</taxon>
        <taxon>Galatheoidea</taxon>
        <taxon>Porcellanidae</taxon>
        <taxon>Petrolisthes</taxon>
    </lineage>
</organism>
<proteinExistence type="predicted"/>
<feature type="compositionally biased region" description="Basic and acidic residues" evidence="1">
    <location>
        <begin position="134"/>
        <end position="143"/>
    </location>
</feature>
<reference evidence="3" key="1">
    <citation type="submission" date="2023-11" db="EMBL/GenBank/DDBJ databases">
        <title>Genome assemblies of two species of porcelain crab, Petrolisthes cinctipes and Petrolisthes manimaculis (Anomura: Porcellanidae).</title>
        <authorList>
            <person name="Angst P."/>
        </authorList>
    </citation>
    <scope>NUCLEOTIDE SEQUENCE</scope>
    <source>
        <strain evidence="3">PB745_02</strain>
        <tissue evidence="3">Gill</tissue>
    </source>
</reference>
<feature type="transmembrane region" description="Helical" evidence="2">
    <location>
        <begin position="12"/>
        <end position="32"/>
    </location>
</feature>
<gene>
    <name evidence="3" type="ORF">Pmani_007930</name>
</gene>
<keyword evidence="4" id="KW-1185">Reference proteome</keyword>